<keyword evidence="6" id="KW-0675">Receptor</keyword>
<name>A0ABM3K8P2_BACDO</name>
<keyword evidence="2" id="KW-1003">Cell membrane</keyword>
<organism evidence="9 10">
    <name type="scientific">Bactrocera dorsalis</name>
    <name type="common">Oriental fruit fly</name>
    <name type="synonym">Dacus dorsalis</name>
    <dbReference type="NCBI Taxonomy" id="27457"/>
    <lineage>
        <taxon>Eukaryota</taxon>
        <taxon>Metazoa</taxon>
        <taxon>Ecdysozoa</taxon>
        <taxon>Arthropoda</taxon>
        <taxon>Hexapoda</taxon>
        <taxon>Insecta</taxon>
        <taxon>Pterygota</taxon>
        <taxon>Neoptera</taxon>
        <taxon>Endopterygota</taxon>
        <taxon>Diptera</taxon>
        <taxon>Brachycera</taxon>
        <taxon>Muscomorpha</taxon>
        <taxon>Tephritoidea</taxon>
        <taxon>Tephritidae</taxon>
        <taxon>Bactrocera</taxon>
        <taxon>Bactrocera</taxon>
    </lineage>
</organism>
<evidence type="ECO:0000313" key="10">
    <source>
        <dbReference type="RefSeq" id="XP_049317821.1"/>
    </source>
</evidence>
<sequence>MQIPLIIATDSASEDKLKDRFNTNLIAIVCLPANHPDLELLRVLAAKLHHSRQTRIILLFGTTKPTAILLDALTAYWEEQYITNVIGFSDLQSYFYRYYPFPNGHWRRELLNSSKLYFPPHQRDLQGKPFLTLPGQIVPRCLIYVDSAGQQHLSGYVGLLLLTFAEKYNITLQYLYPVIPGEIVHLTVLLNFVTNGSLDVAITLVPLSYNGNDVYSFLTYPLELSGWFIVLPCPRPLDYSEIYAIVVTAQVIGILIILNIIFSALDTIIKHQFYKSSDGIIWTDILVNDNIFRGIFGLSFIIKRHPVLSLKTLYVFLFLLGLFINNMYSAYFQTLFTSPPLQHEILTFDDMRDQNLKVMFDRKEISTVKDSLGSDFNRTFKDILLLEDTKIFQRHRRDYDTAYAYSMPESLWSIFQAQQETFEKKLYCLAPTLKFFGLLLLGIPLAENSYIMEPLNMMTLRVVETGLLEHWRTVTYLDMVTSGQLLKVESKTMEKFHNISIQDIQLPVYLLLCGLIVGGTIFIAELCLFKLKNKQQVRK</sequence>
<keyword evidence="9" id="KW-1185">Reference proteome</keyword>
<gene>
    <name evidence="10" type="primary">LOC125780167</name>
</gene>
<keyword evidence="5 8" id="KW-0472">Membrane</keyword>
<dbReference type="RefSeq" id="XP_049317821.1">
    <property type="nucleotide sequence ID" value="XM_049461864.1"/>
</dbReference>
<dbReference type="PANTHER" id="PTHR42643:SF41">
    <property type="entry name" value="IONOTROPIC RECEPTOR 20A-RELATED"/>
    <property type="match status" value="1"/>
</dbReference>
<accession>A0ABM3K8P2</accession>
<evidence type="ECO:0000256" key="4">
    <source>
        <dbReference type="ARBA" id="ARBA00022989"/>
    </source>
</evidence>
<dbReference type="GeneID" id="125780167"/>
<proteinExistence type="predicted"/>
<reference evidence="10" key="1">
    <citation type="submission" date="2025-08" db="UniProtKB">
        <authorList>
            <consortium name="RefSeq"/>
        </authorList>
    </citation>
    <scope>IDENTIFICATION</scope>
    <source>
        <tissue evidence="10">Adult</tissue>
    </source>
</reference>
<evidence type="ECO:0000256" key="3">
    <source>
        <dbReference type="ARBA" id="ARBA00022692"/>
    </source>
</evidence>
<feature type="transmembrane region" description="Helical" evidence="8">
    <location>
        <begin position="313"/>
        <end position="332"/>
    </location>
</feature>
<evidence type="ECO:0000256" key="8">
    <source>
        <dbReference type="SAM" id="Phobius"/>
    </source>
</evidence>
<feature type="transmembrane region" description="Helical" evidence="8">
    <location>
        <begin position="242"/>
        <end position="265"/>
    </location>
</feature>
<dbReference type="Proteomes" id="UP001652620">
    <property type="component" value="Unplaced"/>
</dbReference>
<comment type="subcellular location">
    <subcellularLocation>
        <location evidence="1">Cell membrane</location>
        <topology evidence="1">Multi-pass membrane protein</topology>
    </subcellularLocation>
</comment>
<feature type="transmembrane region" description="Helical" evidence="8">
    <location>
        <begin position="508"/>
        <end position="529"/>
    </location>
</feature>
<evidence type="ECO:0000256" key="1">
    <source>
        <dbReference type="ARBA" id="ARBA00004651"/>
    </source>
</evidence>
<dbReference type="PANTHER" id="PTHR42643">
    <property type="entry name" value="IONOTROPIC RECEPTOR 20A-RELATED"/>
    <property type="match status" value="1"/>
</dbReference>
<evidence type="ECO:0000256" key="6">
    <source>
        <dbReference type="ARBA" id="ARBA00023170"/>
    </source>
</evidence>
<protein>
    <submittedName>
        <fullName evidence="10">Uncharacterized protein LOC125780167</fullName>
    </submittedName>
</protein>
<evidence type="ECO:0000256" key="2">
    <source>
        <dbReference type="ARBA" id="ARBA00022475"/>
    </source>
</evidence>
<evidence type="ECO:0000256" key="7">
    <source>
        <dbReference type="ARBA" id="ARBA00023180"/>
    </source>
</evidence>
<evidence type="ECO:0000313" key="9">
    <source>
        <dbReference type="Proteomes" id="UP001652620"/>
    </source>
</evidence>
<dbReference type="InterPro" id="IPR052192">
    <property type="entry name" value="Insect_Ionotropic_Sensory_Rcpt"/>
</dbReference>
<keyword evidence="7" id="KW-0325">Glycoprotein</keyword>
<keyword evidence="3 8" id="KW-0812">Transmembrane</keyword>
<evidence type="ECO:0000256" key="5">
    <source>
        <dbReference type="ARBA" id="ARBA00023136"/>
    </source>
</evidence>
<keyword evidence="4 8" id="KW-1133">Transmembrane helix</keyword>